<evidence type="ECO:0000256" key="1">
    <source>
        <dbReference type="SAM" id="Phobius"/>
    </source>
</evidence>
<feature type="transmembrane region" description="Helical" evidence="1">
    <location>
        <begin position="45"/>
        <end position="71"/>
    </location>
</feature>
<evidence type="ECO:0000313" key="3">
    <source>
        <dbReference type="Proteomes" id="UP000319809"/>
    </source>
</evidence>
<accession>A0A4Y5YE86</accession>
<organism evidence="2 3">
    <name type="scientific">Shewanella polaris</name>
    <dbReference type="NCBI Taxonomy" id="2588449"/>
    <lineage>
        <taxon>Bacteria</taxon>
        <taxon>Pseudomonadati</taxon>
        <taxon>Pseudomonadota</taxon>
        <taxon>Gammaproteobacteria</taxon>
        <taxon>Alteromonadales</taxon>
        <taxon>Shewanellaceae</taxon>
        <taxon>Shewanella</taxon>
    </lineage>
</organism>
<feature type="transmembrane region" description="Helical" evidence="1">
    <location>
        <begin position="83"/>
        <end position="101"/>
    </location>
</feature>
<feature type="transmembrane region" description="Helical" evidence="1">
    <location>
        <begin position="12"/>
        <end position="33"/>
    </location>
</feature>
<feature type="transmembrane region" description="Helical" evidence="1">
    <location>
        <begin position="107"/>
        <end position="128"/>
    </location>
</feature>
<keyword evidence="1" id="KW-0812">Transmembrane</keyword>
<reference evidence="2 3" key="1">
    <citation type="submission" date="2019-06" db="EMBL/GenBank/DDBJ databases">
        <title>The genome of Shewanella sp. SM1901.</title>
        <authorList>
            <person name="Cha Q."/>
        </authorList>
    </citation>
    <scope>NUCLEOTIDE SEQUENCE [LARGE SCALE GENOMIC DNA]</scope>
    <source>
        <strain evidence="2 3">SM1901</strain>
    </source>
</reference>
<keyword evidence="1" id="KW-0472">Membrane</keyword>
<keyword evidence="3" id="KW-1185">Reference proteome</keyword>
<name>A0A4Y5YE86_9GAMM</name>
<dbReference type="RefSeq" id="WP_137220863.1">
    <property type="nucleotide sequence ID" value="NZ_CP041036.1"/>
</dbReference>
<dbReference type="KEGG" id="spol:FH971_08990"/>
<keyword evidence="1" id="KW-1133">Transmembrane helix</keyword>
<protein>
    <submittedName>
        <fullName evidence="2">Core component of ECF transporter</fullName>
    </submittedName>
</protein>
<dbReference type="Proteomes" id="UP000319809">
    <property type="component" value="Chromosome"/>
</dbReference>
<proteinExistence type="predicted"/>
<dbReference type="AlphaFoldDB" id="A0A4Y5YE86"/>
<gene>
    <name evidence="2" type="ORF">FH971_08990</name>
</gene>
<feature type="transmembrane region" description="Helical" evidence="1">
    <location>
        <begin position="140"/>
        <end position="162"/>
    </location>
</feature>
<evidence type="ECO:0000313" key="2">
    <source>
        <dbReference type="EMBL" id="QDE31091.1"/>
    </source>
</evidence>
<dbReference type="EMBL" id="CP041036">
    <property type="protein sequence ID" value="QDE31091.1"/>
    <property type="molecule type" value="Genomic_DNA"/>
</dbReference>
<sequence>MNNKRSLSLQDSLFVGFCATLLVALTGLLRLNIGLSGHTMFLTSFFYLICYGVLGRFGSITACGAIAGFVAMALGVGKGGPLILLKFILPAISMDLVALLLPLSMNIHWRCVILGISGCIAWAGKVALANMLAGMALDVMFIQWGISILQGGFFAILGALLVPPVLARLKAHDLLKTDR</sequence>